<dbReference type="InterPro" id="IPR013149">
    <property type="entry name" value="ADH-like_C"/>
</dbReference>
<dbReference type="SMART" id="SM00829">
    <property type="entry name" value="PKS_ER"/>
    <property type="match status" value="1"/>
</dbReference>
<dbReference type="Pfam" id="PF00107">
    <property type="entry name" value="ADH_zinc_N"/>
    <property type="match status" value="1"/>
</dbReference>
<keyword evidence="12" id="KW-1185">Reference proteome</keyword>
<dbReference type="GO" id="GO:0008270">
    <property type="term" value="F:zinc ion binding"/>
    <property type="evidence" value="ECO:0007669"/>
    <property type="project" value="InterPro"/>
</dbReference>
<dbReference type="GO" id="GO:0004022">
    <property type="term" value="F:alcohol dehydrogenase (NAD+) activity"/>
    <property type="evidence" value="ECO:0007669"/>
    <property type="project" value="UniProtKB-EC"/>
</dbReference>
<comment type="catalytic activity">
    <reaction evidence="7">
        <text>a secondary alcohol + NAD(+) = a ketone + NADH + H(+)</text>
        <dbReference type="Rhea" id="RHEA:10740"/>
        <dbReference type="ChEBI" id="CHEBI:15378"/>
        <dbReference type="ChEBI" id="CHEBI:17087"/>
        <dbReference type="ChEBI" id="CHEBI:35681"/>
        <dbReference type="ChEBI" id="CHEBI:57540"/>
        <dbReference type="ChEBI" id="CHEBI:57945"/>
        <dbReference type="EC" id="1.1.1.1"/>
    </reaction>
</comment>
<dbReference type="PANTHER" id="PTHR42940:SF8">
    <property type="entry name" value="VACUOLAR PROTEIN SORTING-ASSOCIATED PROTEIN 11"/>
    <property type="match status" value="1"/>
</dbReference>
<name>A0A1I6XDQ0_9ACTN</name>
<evidence type="ECO:0000256" key="4">
    <source>
        <dbReference type="ARBA" id="ARBA00022723"/>
    </source>
</evidence>
<dbReference type="STRING" id="995060.SAMN04487904_101477"/>
<feature type="domain" description="Enoyl reductase (ER)" evidence="10">
    <location>
        <begin position="10"/>
        <end position="336"/>
    </location>
</feature>
<reference evidence="12" key="1">
    <citation type="submission" date="2016-10" db="EMBL/GenBank/DDBJ databases">
        <authorList>
            <person name="Varghese N."/>
            <person name="Submissions S."/>
        </authorList>
    </citation>
    <scope>NUCLEOTIDE SEQUENCE [LARGE SCALE GENOMIC DNA]</scope>
    <source>
        <strain evidence="12">DSM 45501</strain>
    </source>
</reference>
<comment type="similarity">
    <text evidence="2 9">Belongs to the zinc-containing alcohol dehydrogenase family.</text>
</comment>
<comment type="cofactor">
    <cofactor evidence="1 9">
        <name>Zn(2+)</name>
        <dbReference type="ChEBI" id="CHEBI:29105"/>
    </cofactor>
</comment>
<keyword evidence="6" id="KW-0560">Oxidoreductase</keyword>
<organism evidence="11 12">
    <name type="scientific">Actinopolyspora righensis</name>
    <dbReference type="NCBI Taxonomy" id="995060"/>
    <lineage>
        <taxon>Bacteria</taxon>
        <taxon>Bacillati</taxon>
        <taxon>Actinomycetota</taxon>
        <taxon>Actinomycetes</taxon>
        <taxon>Actinopolysporales</taxon>
        <taxon>Actinopolysporaceae</taxon>
        <taxon>Actinopolyspora</taxon>
        <taxon>Actinopolyspora alba group</taxon>
    </lineage>
</organism>
<evidence type="ECO:0000313" key="12">
    <source>
        <dbReference type="Proteomes" id="UP000199165"/>
    </source>
</evidence>
<evidence type="ECO:0000256" key="3">
    <source>
        <dbReference type="ARBA" id="ARBA00013190"/>
    </source>
</evidence>
<keyword evidence="5 9" id="KW-0862">Zinc</keyword>
<dbReference type="SUPFAM" id="SSF50129">
    <property type="entry name" value="GroES-like"/>
    <property type="match status" value="1"/>
</dbReference>
<evidence type="ECO:0000256" key="1">
    <source>
        <dbReference type="ARBA" id="ARBA00001947"/>
    </source>
</evidence>
<evidence type="ECO:0000313" key="11">
    <source>
        <dbReference type="EMBL" id="SFT36172.1"/>
    </source>
</evidence>
<dbReference type="InterPro" id="IPR013154">
    <property type="entry name" value="ADH-like_N"/>
</dbReference>
<accession>A0A1I6XDQ0</accession>
<evidence type="ECO:0000256" key="6">
    <source>
        <dbReference type="ARBA" id="ARBA00023002"/>
    </source>
</evidence>
<dbReference type="RefSeq" id="WP_092973212.1">
    <property type="nucleotide sequence ID" value="NZ_FPAT01000001.1"/>
</dbReference>
<dbReference type="Proteomes" id="UP000199165">
    <property type="component" value="Unassembled WGS sequence"/>
</dbReference>
<dbReference type="GO" id="GO:0005737">
    <property type="term" value="C:cytoplasm"/>
    <property type="evidence" value="ECO:0007669"/>
    <property type="project" value="TreeGrafter"/>
</dbReference>
<dbReference type="SUPFAM" id="SSF51735">
    <property type="entry name" value="NAD(P)-binding Rossmann-fold domains"/>
    <property type="match status" value="1"/>
</dbReference>
<dbReference type="PROSITE" id="PS00059">
    <property type="entry name" value="ADH_ZINC"/>
    <property type="match status" value="1"/>
</dbReference>
<dbReference type="InterPro" id="IPR002328">
    <property type="entry name" value="ADH_Zn_CS"/>
</dbReference>
<protein>
    <recommendedName>
        <fullName evidence="3">alcohol dehydrogenase</fullName>
        <ecNumber evidence="3">1.1.1.1</ecNumber>
    </recommendedName>
</protein>
<dbReference type="Gene3D" id="3.90.180.10">
    <property type="entry name" value="Medium-chain alcohol dehydrogenases, catalytic domain"/>
    <property type="match status" value="1"/>
</dbReference>
<dbReference type="InterPro" id="IPR020843">
    <property type="entry name" value="ER"/>
</dbReference>
<evidence type="ECO:0000256" key="8">
    <source>
        <dbReference type="ARBA" id="ARBA00049243"/>
    </source>
</evidence>
<evidence type="ECO:0000256" key="2">
    <source>
        <dbReference type="ARBA" id="ARBA00008072"/>
    </source>
</evidence>
<dbReference type="AlphaFoldDB" id="A0A1I6XDQ0"/>
<gene>
    <name evidence="11" type="ORF">SAMN04487904_101477</name>
</gene>
<dbReference type="PANTHER" id="PTHR42940">
    <property type="entry name" value="ALCOHOL DEHYDROGENASE 1-RELATED"/>
    <property type="match status" value="1"/>
</dbReference>
<dbReference type="InterPro" id="IPR011032">
    <property type="entry name" value="GroES-like_sf"/>
</dbReference>
<comment type="catalytic activity">
    <reaction evidence="8">
        <text>a primary alcohol + NAD(+) = an aldehyde + NADH + H(+)</text>
        <dbReference type="Rhea" id="RHEA:10736"/>
        <dbReference type="ChEBI" id="CHEBI:15378"/>
        <dbReference type="ChEBI" id="CHEBI:15734"/>
        <dbReference type="ChEBI" id="CHEBI:17478"/>
        <dbReference type="ChEBI" id="CHEBI:57540"/>
        <dbReference type="ChEBI" id="CHEBI:57945"/>
        <dbReference type="EC" id="1.1.1.1"/>
    </reaction>
</comment>
<keyword evidence="4 9" id="KW-0479">Metal-binding</keyword>
<dbReference type="EC" id="1.1.1.1" evidence="3"/>
<evidence type="ECO:0000256" key="9">
    <source>
        <dbReference type="RuleBase" id="RU361277"/>
    </source>
</evidence>
<sequence length="338" mass="34909">MKAAVVAEAGSPWEIREVPTPEPGPGEVLIRVHASGVCHNDVWLTNGVLPFPSINPTIAGHEAAGEVVAVGAGVTSRVVGDRVGTTWVQGGCGRCDYCTLNLPVTGQTAMHCAAPTLTGMTAQGGHAEYIAVRASSTVPLPKEVAYEHAAPVLCAGYTALSALRASDPRPGDRVAVLGLGGLGHLAVQFAAAFGHEVVAITQSPDKYDSARRLGASVVVTNGEELRDSGGADIILVTGTSYAAGADAMLGLRVNGRITLASIDPFAPFTIDPSAQFFAQGHRVTGASHDGMNHLTEALALVAAGEVTPSIELFDSTRIADAIDRVDKGDVRFRAVITY</sequence>
<dbReference type="Gene3D" id="3.40.50.720">
    <property type="entry name" value="NAD(P)-binding Rossmann-like Domain"/>
    <property type="match status" value="1"/>
</dbReference>
<dbReference type="EMBL" id="FPAT01000001">
    <property type="protein sequence ID" value="SFT36172.1"/>
    <property type="molecule type" value="Genomic_DNA"/>
</dbReference>
<proteinExistence type="inferred from homology"/>
<dbReference type="InterPro" id="IPR036291">
    <property type="entry name" value="NAD(P)-bd_dom_sf"/>
</dbReference>
<evidence type="ECO:0000259" key="10">
    <source>
        <dbReference type="SMART" id="SM00829"/>
    </source>
</evidence>
<dbReference type="Pfam" id="PF08240">
    <property type="entry name" value="ADH_N"/>
    <property type="match status" value="1"/>
</dbReference>
<evidence type="ECO:0000256" key="7">
    <source>
        <dbReference type="ARBA" id="ARBA00049164"/>
    </source>
</evidence>
<evidence type="ECO:0000256" key="5">
    <source>
        <dbReference type="ARBA" id="ARBA00022833"/>
    </source>
</evidence>